<dbReference type="Pfam" id="PF00899">
    <property type="entry name" value="ThiF"/>
    <property type="match status" value="1"/>
</dbReference>
<dbReference type="PANTHER" id="PTHR43267:SF2">
    <property type="entry name" value="TRNA THREONYLCARBAMOYLADENOSINE DEHYDRATASE 1-RELATED"/>
    <property type="match status" value="1"/>
</dbReference>
<reference evidence="2 3" key="1">
    <citation type="journal article" date="2012" name="Nature">
        <title>Repeated polyploidization of Gossypium genomes and the evolution of spinnable cotton fibres.</title>
        <authorList>
            <person name="Paterson A.H."/>
            <person name="Wendel J.F."/>
            <person name="Gundlach H."/>
            <person name="Guo H."/>
            <person name="Jenkins J."/>
            <person name="Jin D."/>
            <person name="Llewellyn D."/>
            <person name="Showmaker K.C."/>
            <person name="Shu S."/>
            <person name="Udall J."/>
            <person name="Yoo M.J."/>
            <person name="Byers R."/>
            <person name="Chen W."/>
            <person name="Doron-Faigenboim A."/>
            <person name="Duke M.V."/>
            <person name="Gong L."/>
            <person name="Grimwood J."/>
            <person name="Grover C."/>
            <person name="Grupp K."/>
            <person name="Hu G."/>
            <person name="Lee T.H."/>
            <person name="Li J."/>
            <person name="Lin L."/>
            <person name="Liu T."/>
            <person name="Marler B.S."/>
            <person name="Page J.T."/>
            <person name="Roberts A.W."/>
            <person name="Romanel E."/>
            <person name="Sanders W.S."/>
            <person name="Szadkowski E."/>
            <person name="Tan X."/>
            <person name="Tang H."/>
            <person name="Xu C."/>
            <person name="Wang J."/>
            <person name="Wang Z."/>
            <person name="Zhang D."/>
            <person name="Zhang L."/>
            <person name="Ashrafi H."/>
            <person name="Bedon F."/>
            <person name="Bowers J.E."/>
            <person name="Brubaker C.L."/>
            <person name="Chee P.W."/>
            <person name="Das S."/>
            <person name="Gingle A.R."/>
            <person name="Haigler C.H."/>
            <person name="Harker D."/>
            <person name="Hoffmann L.V."/>
            <person name="Hovav R."/>
            <person name="Jones D.C."/>
            <person name="Lemke C."/>
            <person name="Mansoor S."/>
            <person name="ur Rahman M."/>
            <person name="Rainville L.N."/>
            <person name="Rambani A."/>
            <person name="Reddy U.K."/>
            <person name="Rong J.K."/>
            <person name="Saranga Y."/>
            <person name="Scheffler B.E."/>
            <person name="Scheffler J.A."/>
            <person name="Stelly D.M."/>
            <person name="Triplett B.A."/>
            <person name="Van Deynze A."/>
            <person name="Vaslin M.F."/>
            <person name="Waghmare V.N."/>
            <person name="Walford S.A."/>
            <person name="Wright R.J."/>
            <person name="Zaki E.A."/>
            <person name="Zhang T."/>
            <person name="Dennis E.S."/>
            <person name="Mayer K.F."/>
            <person name="Peterson D.G."/>
            <person name="Rokhsar D.S."/>
            <person name="Wang X."/>
            <person name="Schmutz J."/>
        </authorList>
    </citation>
    <scope>NUCLEOTIDE SEQUENCE [LARGE SCALE GENOMIC DNA]</scope>
</reference>
<sequence length="163" mass="18075">MSSITFNQQTKLEYRNIQFFGLDSQQKVTSSYVVVIGLGGVGSHAASMLLRSGVGKLLLVGFDQCQVDAEVLLYDVSSEEEILSGNPDFVLDCIDNIDIKVRHRLRKDHGIEGGIPVVFSLEKPKAQLLPFRGPSGEEDNPLDYQVRMLASYFCSFKVLCLIT</sequence>
<feature type="domain" description="THIF-type NAD/FAD binding fold" evidence="1">
    <location>
        <begin position="15"/>
        <end position="65"/>
    </location>
</feature>
<organism evidence="2 3">
    <name type="scientific">Gossypium raimondii</name>
    <name type="common">Peruvian cotton</name>
    <name type="synonym">Gossypium klotzschianum subsp. raimondii</name>
    <dbReference type="NCBI Taxonomy" id="29730"/>
    <lineage>
        <taxon>Eukaryota</taxon>
        <taxon>Viridiplantae</taxon>
        <taxon>Streptophyta</taxon>
        <taxon>Embryophyta</taxon>
        <taxon>Tracheophyta</taxon>
        <taxon>Spermatophyta</taxon>
        <taxon>Magnoliopsida</taxon>
        <taxon>eudicotyledons</taxon>
        <taxon>Gunneridae</taxon>
        <taxon>Pentapetalae</taxon>
        <taxon>rosids</taxon>
        <taxon>malvids</taxon>
        <taxon>Malvales</taxon>
        <taxon>Malvaceae</taxon>
        <taxon>Malvoideae</taxon>
        <taxon>Gossypium</taxon>
    </lineage>
</organism>
<dbReference type="eggNOG" id="KOG2018">
    <property type="taxonomic scope" value="Eukaryota"/>
</dbReference>
<dbReference type="InterPro" id="IPR035985">
    <property type="entry name" value="Ubiquitin-activating_enz"/>
</dbReference>
<dbReference type="EMBL" id="CM001752">
    <property type="protein sequence ID" value="KJB81199.1"/>
    <property type="molecule type" value="Genomic_DNA"/>
</dbReference>
<dbReference type="GO" id="GO:0061503">
    <property type="term" value="F:tRNA threonylcarbamoyladenosine dehydratase"/>
    <property type="evidence" value="ECO:0007669"/>
    <property type="project" value="TreeGrafter"/>
</dbReference>
<evidence type="ECO:0000313" key="3">
    <source>
        <dbReference type="Proteomes" id="UP000032304"/>
    </source>
</evidence>
<dbReference type="AlphaFoldDB" id="A0A0D2VES4"/>
<dbReference type="GO" id="GO:0008641">
    <property type="term" value="F:ubiquitin-like modifier activating enzyme activity"/>
    <property type="evidence" value="ECO:0007669"/>
    <property type="project" value="InterPro"/>
</dbReference>
<evidence type="ECO:0000313" key="2">
    <source>
        <dbReference type="EMBL" id="KJB81199.1"/>
    </source>
</evidence>
<keyword evidence="3" id="KW-1185">Reference proteome</keyword>
<dbReference type="InterPro" id="IPR045886">
    <property type="entry name" value="ThiF/MoeB/HesA"/>
</dbReference>
<dbReference type="PANTHER" id="PTHR43267">
    <property type="entry name" value="TRNA THREONYLCARBAMOYLADENOSINE DEHYDRATASE"/>
    <property type="match status" value="1"/>
</dbReference>
<dbReference type="GO" id="GO:0009536">
    <property type="term" value="C:plastid"/>
    <property type="evidence" value="ECO:0007669"/>
    <property type="project" value="TreeGrafter"/>
</dbReference>
<proteinExistence type="predicted"/>
<dbReference type="SUPFAM" id="SSF69572">
    <property type="entry name" value="Activating enzymes of the ubiquitin-like proteins"/>
    <property type="match status" value="1"/>
</dbReference>
<dbReference type="Gene3D" id="3.40.50.720">
    <property type="entry name" value="NAD(P)-binding Rossmann-like Domain"/>
    <property type="match status" value="1"/>
</dbReference>
<protein>
    <recommendedName>
        <fullName evidence="1">THIF-type NAD/FAD binding fold domain-containing protein</fullName>
    </recommendedName>
</protein>
<dbReference type="Proteomes" id="UP000032304">
    <property type="component" value="Chromosome 13"/>
</dbReference>
<gene>
    <name evidence="2" type="ORF">B456_013G132900</name>
</gene>
<dbReference type="InterPro" id="IPR000594">
    <property type="entry name" value="ThiF_NAD_FAD-bd"/>
</dbReference>
<dbReference type="STRING" id="29730.A0A0D2VES4"/>
<evidence type="ECO:0000259" key="1">
    <source>
        <dbReference type="Pfam" id="PF00899"/>
    </source>
</evidence>
<accession>A0A0D2VES4</accession>
<dbReference type="Gramene" id="KJB81199">
    <property type="protein sequence ID" value="KJB81199"/>
    <property type="gene ID" value="B456_013G132900"/>
</dbReference>
<name>A0A0D2VES4_GOSRA</name>
<dbReference type="GO" id="GO:0061504">
    <property type="term" value="P:cyclic threonylcarbamoyladenosine biosynthetic process"/>
    <property type="evidence" value="ECO:0007669"/>
    <property type="project" value="TreeGrafter"/>
</dbReference>